<dbReference type="eggNOG" id="COG3335">
    <property type="taxonomic scope" value="Bacteria"/>
</dbReference>
<evidence type="ECO:0000313" key="2">
    <source>
        <dbReference type="Proteomes" id="UP000004200"/>
    </source>
</evidence>
<dbReference type="AlphaFoldDB" id="G2E452"/>
<accession>G2E452</accession>
<dbReference type="OrthoDB" id="165456at2"/>
<dbReference type="Proteomes" id="UP000004200">
    <property type="component" value="Unassembled WGS sequence"/>
</dbReference>
<dbReference type="RefSeq" id="WP_007041778.1">
    <property type="nucleotide sequence ID" value="NZ_AFWT01000023.1"/>
</dbReference>
<dbReference type="STRING" id="765913.ThidrDRAFT_3065"/>
<dbReference type="EMBL" id="AFWT01000023">
    <property type="protein sequence ID" value="EGV29779.1"/>
    <property type="molecule type" value="Genomic_DNA"/>
</dbReference>
<sequence length="65" mass="7636">MAEIELGVMTKPCLNRRISEVETLRRETAAWAQQRNEAQIGVDWQFTNEKARVKPKHLYPQVKLK</sequence>
<organism evidence="1 2">
    <name type="scientific">Thiorhodococcus drewsii AZ1</name>
    <dbReference type="NCBI Taxonomy" id="765913"/>
    <lineage>
        <taxon>Bacteria</taxon>
        <taxon>Pseudomonadati</taxon>
        <taxon>Pseudomonadota</taxon>
        <taxon>Gammaproteobacteria</taxon>
        <taxon>Chromatiales</taxon>
        <taxon>Chromatiaceae</taxon>
        <taxon>Thiorhodococcus</taxon>
    </lineage>
</organism>
<proteinExistence type="predicted"/>
<evidence type="ECO:0000313" key="1">
    <source>
        <dbReference type="EMBL" id="EGV29779.1"/>
    </source>
</evidence>
<reference evidence="1 2" key="1">
    <citation type="submission" date="2011-06" db="EMBL/GenBank/DDBJ databases">
        <title>The draft genome of Thiorhodococcus drewsii AZ1.</title>
        <authorList>
            <consortium name="US DOE Joint Genome Institute (JGI-PGF)"/>
            <person name="Lucas S."/>
            <person name="Han J."/>
            <person name="Lapidus A."/>
            <person name="Cheng J.-F."/>
            <person name="Goodwin L."/>
            <person name="Pitluck S."/>
            <person name="Peters L."/>
            <person name="Land M.L."/>
            <person name="Hauser L."/>
            <person name="Vogl K."/>
            <person name="Liu Z."/>
            <person name="Imhoff J."/>
            <person name="Thiel V."/>
            <person name="Frigaard N.-U."/>
            <person name="Bryant D.A."/>
            <person name="Woyke T.J."/>
        </authorList>
    </citation>
    <scope>NUCLEOTIDE SEQUENCE [LARGE SCALE GENOMIC DNA]</scope>
    <source>
        <strain evidence="1 2">AZ1</strain>
    </source>
</reference>
<keyword evidence="2" id="KW-1185">Reference proteome</keyword>
<comment type="caution">
    <text evidence="1">The sequence shown here is derived from an EMBL/GenBank/DDBJ whole genome shotgun (WGS) entry which is preliminary data.</text>
</comment>
<protein>
    <submittedName>
        <fullName evidence="1">Transposase</fullName>
    </submittedName>
</protein>
<name>G2E452_9GAMM</name>
<gene>
    <name evidence="1" type="ORF">ThidrDRAFT_3065</name>
</gene>